<keyword evidence="5" id="KW-1185">Reference proteome</keyword>
<dbReference type="Pfam" id="PF01740">
    <property type="entry name" value="STAS"/>
    <property type="match status" value="1"/>
</dbReference>
<evidence type="ECO:0000256" key="1">
    <source>
        <dbReference type="ARBA" id="ARBA00009013"/>
    </source>
</evidence>
<protein>
    <recommendedName>
        <fullName evidence="2">Anti-sigma factor antagonist</fullName>
    </recommendedName>
</protein>
<reference evidence="4 5" key="1">
    <citation type="submission" date="2024-06" db="EMBL/GenBank/DDBJ databases">
        <title>The Natural Products Discovery Center: Release of the First 8490 Sequenced Strains for Exploring Actinobacteria Biosynthetic Diversity.</title>
        <authorList>
            <person name="Kalkreuter E."/>
            <person name="Kautsar S.A."/>
            <person name="Yang D."/>
            <person name="Bader C.D."/>
            <person name="Teijaro C.N."/>
            <person name="Fluegel L."/>
            <person name="Davis C.M."/>
            <person name="Simpson J.R."/>
            <person name="Lauterbach L."/>
            <person name="Steele A.D."/>
            <person name="Gui C."/>
            <person name="Meng S."/>
            <person name="Li G."/>
            <person name="Viehrig K."/>
            <person name="Ye F."/>
            <person name="Su P."/>
            <person name="Kiefer A.F."/>
            <person name="Nichols A."/>
            <person name="Cepeda A.J."/>
            <person name="Yan W."/>
            <person name="Fan B."/>
            <person name="Jiang Y."/>
            <person name="Adhikari A."/>
            <person name="Zheng C.-J."/>
            <person name="Schuster L."/>
            <person name="Cowan T.M."/>
            <person name="Smanski M.J."/>
            <person name="Chevrette M.G."/>
            <person name="De Carvalho L.P.S."/>
            <person name="Shen B."/>
        </authorList>
    </citation>
    <scope>NUCLEOTIDE SEQUENCE [LARGE SCALE GENOMIC DNA]</scope>
    <source>
        <strain evidence="4 5">NPDC001166</strain>
    </source>
</reference>
<dbReference type="Gene3D" id="3.30.750.24">
    <property type="entry name" value="STAS domain"/>
    <property type="match status" value="1"/>
</dbReference>
<accession>A0ABV1UKI3</accession>
<dbReference type="PROSITE" id="PS50801">
    <property type="entry name" value="STAS"/>
    <property type="match status" value="1"/>
</dbReference>
<evidence type="ECO:0000259" key="3">
    <source>
        <dbReference type="PROSITE" id="PS50801"/>
    </source>
</evidence>
<dbReference type="Proteomes" id="UP001470023">
    <property type="component" value="Unassembled WGS sequence"/>
</dbReference>
<proteinExistence type="inferred from homology"/>
<feature type="domain" description="STAS" evidence="3">
    <location>
        <begin position="13"/>
        <end position="120"/>
    </location>
</feature>
<dbReference type="PANTHER" id="PTHR33495">
    <property type="entry name" value="ANTI-SIGMA FACTOR ANTAGONIST TM_1081-RELATED-RELATED"/>
    <property type="match status" value="1"/>
</dbReference>
<dbReference type="RefSeq" id="WP_352066111.1">
    <property type="nucleotide sequence ID" value="NZ_JBEPAZ010000093.1"/>
</dbReference>
<dbReference type="PANTHER" id="PTHR33495:SF2">
    <property type="entry name" value="ANTI-SIGMA FACTOR ANTAGONIST TM_1081-RELATED"/>
    <property type="match status" value="1"/>
</dbReference>
<dbReference type="InterPro" id="IPR036513">
    <property type="entry name" value="STAS_dom_sf"/>
</dbReference>
<dbReference type="NCBIfam" id="TIGR00377">
    <property type="entry name" value="ant_ant_sig"/>
    <property type="match status" value="1"/>
</dbReference>
<dbReference type="SUPFAM" id="SSF52091">
    <property type="entry name" value="SpoIIaa-like"/>
    <property type="match status" value="1"/>
</dbReference>
<comment type="caution">
    <text evidence="4">The sequence shown here is derived from an EMBL/GenBank/DDBJ whole genome shotgun (WGS) entry which is preliminary data.</text>
</comment>
<evidence type="ECO:0000256" key="2">
    <source>
        <dbReference type="RuleBase" id="RU003749"/>
    </source>
</evidence>
<dbReference type="InterPro" id="IPR003658">
    <property type="entry name" value="Anti-sigma_ant"/>
</dbReference>
<evidence type="ECO:0000313" key="4">
    <source>
        <dbReference type="EMBL" id="MER6434248.1"/>
    </source>
</evidence>
<name>A0ABV1UKI3_9ACTN</name>
<organism evidence="4 5">
    <name type="scientific">Streptomyces sp. 900105245</name>
    <dbReference type="NCBI Taxonomy" id="3154379"/>
    <lineage>
        <taxon>Bacteria</taxon>
        <taxon>Bacillati</taxon>
        <taxon>Actinomycetota</taxon>
        <taxon>Actinomycetes</taxon>
        <taxon>Kitasatosporales</taxon>
        <taxon>Streptomycetaceae</taxon>
        <taxon>Streptomyces</taxon>
    </lineage>
</organism>
<gene>
    <name evidence="4" type="ORF">ABT272_42265</name>
</gene>
<sequence>MVENENARRPEPLRVASTATNGVTVVRVSGQIDHASADPLIAALQPDTLGDQRRVIIDMRQVTFLDSTGINILLAGHRDLTPAGWLRLAGARNAVIRTLELVGVDTVIPCYPTLQEALTG</sequence>
<evidence type="ECO:0000313" key="5">
    <source>
        <dbReference type="Proteomes" id="UP001470023"/>
    </source>
</evidence>
<dbReference type="EMBL" id="JBEPAZ010000093">
    <property type="protein sequence ID" value="MER6434248.1"/>
    <property type="molecule type" value="Genomic_DNA"/>
</dbReference>
<dbReference type="InterPro" id="IPR002645">
    <property type="entry name" value="STAS_dom"/>
</dbReference>
<dbReference type="CDD" id="cd07043">
    <property type="entry name" value="STAS_anti-anti-sigma_factors"/>
    <property type="match status" value="1"/>
</dbReference>
<comment type="similarity">
    <text evidence="1 2">Belongs to the anti-sigma-factor antagonist family.</text>
</comment>